<dbReference type="InterPro" id="IPR026881">
    <property type="entry name" value="WYL_dom"/>
</dbReference>
<evidence type="ECO:0000313" key="5">
    <source>
        <dbReference type="Proteomes" id="UP000682739"/>
    </source>
</evidence>
<dbReference type="RefSeq" id="WP_208832733.1">
    <property type="nucleotide sequence ID" value="NZ_CP072110.1"/>
</dbReference>
<dbReference type="Pfam" id="PF13280">
    <property type="entry name" value="WYL"/>
    <property type="match status" value="1"/>
</dbReference>
<name>A0A975HKU8_9GAMM</name>
<dbReference type="InterPro" id="IPR051534">
    <property type="entry name" value="CBASS_pafABC_assoc_protein"/>
</dbReference>
<dbReference type="EMBL" id="CP072110">
    <property type="protein sequence ID" value="QTH64679.1"/>
    <property type="molecule type" value="Genomic_DNA"/>
</dbReference>
<dbReference type="Pfam" id="PF26107">
    <property type="entry name" value="BrxR_CTD"/>
    <property type="match status" value="1"/>
</dbReference>
<dbReference type="KEGG" id="psym:J1N51_04200"/>
<organism evidence="4 5">
    <name type="scientific">Psychrosphaera ytuae</name>
    <dbReference type="NCBI Taxonomy" id="2820710"/>
    <lineage>
        <taxon>Bacteria</taxon>
        <taxon>Pseudomonadati</taxon>
        <taxon>Pseudomonadota</taxon>
        <taxon>Gammaproteobacteria</taxon>
        <taxon>Alteromonadales</taxon>
        <taxon>Pseudoalteromonadaceae</taxon>
        <taxon>Psychrosphaera</taxon>
    </lineage>
</organism>
<evidence type="ECO:0000313" key="4">
    <source>
        <dbReference type="EMBL" id="QTH64679.1"/>
    </source>
</evidence>
<reference evidence="4" key="1">
    <citation type="submission" date="2021-03" db="EMBL/GenBank/DDBJ databases">
        <title>Description of Psychrosphaera ytuae sp. nov. isolated from deep sea sediment of South China Sea.</title>
        <authorList>
            <person name="Zhang J."/>
            <person name="Xu X.-D."/>
        </authorList>
    </citation>
    <scope>NUCLEOTIDE SEQUENCE</scope>
    <source>
        <strain evidence="4">MTZ26</strain>
    </source>
</reference>
<dbReference type="InterPro" id="IPR059019">
    <property type="entry name" value="WHD_CapW"/>
</dbReference>
<dbReference type="Pfam" id="PF26109">
    <property type="entry name" value="WHD_BrxR"/>
    <property type="match status" value="1"/>
</dbReference>
<dbReference type="PANTHER" id="PTHR34580:SF3">
    <property type="entry name" value="PROTEIN PAFB"/>
    <property type="match status" value="1"/>
</dbReference>
<feature type="domain" description="WYL" evidence="1">
    <location>
        <begin position="125"/>
        <end position="189"/>
    </location>
</feature>
<dbReference type="InterPro" id="IPR059020">
    <property type="entry name" value="CapW_CTD"/>
</dbReference>
<sequence length="289" mass="33786">MPNSGNSYKFDLLMRLRLIEVVALWEGKINSHHLMNAFGIQRQQASRDISKYRTEVAPNNLEYCHRQKAYIPTRKFKPMLTYGQADEYLQLPLHNYMLEASLSRLNSADTHTYGSPVPNRHIEPEVLRALIQACEHNHRLEVDYRSVNDPQPDGRVICPHSIVYAANRWHVRAYCEKNQEFRDFVLTRFFGKPEKERGTAQFKREHDKLWNTKVTAVITPDQRLSAEQQFVIEHDYSMKKGKLEIEVRACLLGYLLQELRIDGHSIHADPKAQQVIVQNIDDLKPYLFS</sequence>
<evidence type="ECO:0000259" key="3">
    <source>
        <dbReference type="Pfam" id="PF26109"/>
    </source>
</evidence>
<protein>
    <submittedName>
        <fullName evidence="4">WYL domain-containing protein</fullName>
    </submittedName>
</protein>
<gene>
    <name evidence="4" type="ORF">J1N51_04200</name>
</gene>
<dbReference type="PANTHER" id="PTHR34580">
    <property type="match status" value="1"/>
</dbReference>
<feature type="domain" description="DNA-binding transcriptional repressor CapW C-terminal dimerisation" evidence="2">
    <location>
        <begin position="214"/>
        <end position="283"/>
    </location>
</feature>
<evidence type="ECO:0000259" key="1">
    <source>
        <dbReference type="Pfam" id="PF13280"/>
    </source>
</evidence>
<proteinExistence type="predicted"/>
<dbReference type="PROSITE" id="PS52050">
    <property type="entry name" value="WYL"/>
    <property type="match status" value="1"/>
</dbReference>
<keyword evidence="5" id="KW-1185">Reference proteome</keyword>
<dbReference type="PIRSF" id="PIRSF015558">
    <property type="entry name" value="Txn_reg_DeoR_prd"/>
    <property type="match status" value="1"/>
</dbReference>
<dbReference type="Proteomes" id="UP000682739">
    <property type="component" value="Chromosome"/>
</dbReference>
<dbReference type="AlphaFoldDB" id="A0A975HKU8"/>
<dbReference type="InterPro" id="IPR016634">
    <property type="entry name" value="CapW-like"/>
</dbReference>
<feature type="domain" description="DNA-binding transcriptional repressor CapW winged helix-turn-helix" evidence="3">
    <location>
        <begin position="11"/>
        <end position="91"/>
    </location>
</feature>
<evidence type="ECO:0000259" key="2">
    <source>
        <dbReference type="Pfam" id="PF26107"/>
    </source>
</evidence>
<accession>A0A975HKU8</accession>